<name>A0ABT7LX94_9CYAN</name>
<dbReference type="InterPro" id="IPR044672">
    <property type="entry name" value="MOCS2A"/>
</dbReference>
<proteinExistence type="inferred from homology"/>
<keyword evidence="1" id="KW-0547">Nucleotide-binding</keyword>
<reference evidence="4 5" key="1">
    <citation type="submission" date="2023-06" db="EMBL/GenBank/DDBJ databases">
        <title>Whole genome sequence of Oscillatoria calcuttensis NRMC-F 0142.</title>
        <authorList>
            <person name="Shakena Fathima T."/>
            <person name="Muralitharan G."/>
            <person name="Thajuddin N."/>
        </authorList>
    </citation>
    <scope>NUCLEOTIDE SEQUENCE [LARGE SCALE GENOMIC DNA]</scope>
    <source>
        <strain evidence="4 5">NRMC-F 0142</strain>
    </source>
</reference>
<gene>
    <name evidence="4" type="ORF">QQ055_03995</name>
</gene>
<organism evidence="4 5">
    <name type="scientific">Geitlerinema calcuttense NRMC-F 0142</name>
    <dbReference type="NCBI Taxonomy" id="2922238"/>
    <lineage>
        <taxon>Bacteria</taxon>
        <taxon>Bacillati</taxon>
        <taxon>Cyanobacteriota</taxon>
        <taxon>Cyanophyceae</taxon>
        <taxon>Geitlerinematales</taxon>
        <taxon>Geitlerinemataceae</taxon>
        <taxon>Geitlerinema</taxon>
    </lineage>
</organism>
<dbReference type="EMBL" id="JASVEJ010000015">
    <property type="protein sequence ID" value="MDL5056629.1"/>
    <property type="molecule type" value="Genomic_DNA"/>
</dbReference>
<protein>
    <recommendedName>
        <fullName evidence="3">Molybdopterin synthase sulfur carrier subunit</fullName>
    </recommendedName>
</protein>
<dbReference type="Proteomes" id="UP001230986">
    <property type="component" value="Unassembled WGS sequence"/>
</dbReference>
<keyword evidence="5" id="KW-1185">Reference proteome</keyword>
<dbReference type="InterPro" id="IPR016155">
    <property type="entry name" value="Mopterin_synth/thiamin_S_b"/>
</dbReference>
<evidence type="ECO:0000256" key="1">
    <source>
        <dbReference type="ARBA" id="ARBA00022741"/>
    </source>
</evidence>
<dbReference type="InterPro" id="IPR003749">
    <property type="entry name" value="ThiS/MoaD-like"/>
</dbReference>
<sequence length="81" mass="9277">MTVTLRFWANLKDITGEAELTRSYPEGSNVQFALDEIYQTYPRLKEWDRSLLLSIGHEYTSRSQILQDGDELSLMPPVQGG</sequence>
<dbReference type="InterPro" id="IPR012675">
    <property type="entry name" value="Beta-grasp_dom_sf"/>
</dbReference>
<dbReference type="Gene3D" id="3.10.20.30">
    <property type="match status" value="1"/>
</dbReference>
<dbReference type="RefSeq" id="WP_284474944.1">
    <property type="nucleotide sequence ID" value="NZ_JASVEJ010000015.1"/>
</dbReference>
<dbReference type="CDD" id="cd00754">
    <property type="entry name" value="Ubl_MoaD"/>
    <property type="match status" value="1"/>
</dbReference>
<evidence type="ECO:0000313" key="4">
    <source>
        <dbReference type="EMBL" id="MDL5056629.1"/>
    </source>
</evidence>
<evidence type="ECO:0000313" key="5">
    <source>
        <dbReference type="Proteomes" id="UP001230986"/>
    </source>
</evidence>
<dbReference type="SUPFAM" id="SSF54285">
    <property type="entry name" value="MoaD/ThiS"/>
    <property type="match status" value="1"/>
</dbReference>
<comment type="similarity">
    <text evidence="2">Belongs to the MoaD family.</text>
</comment>
<accession>A0ABT7LX94</accession>
<dbReference type="PANTHER" id="PTHR33359">
    <property type="entry name" value="MOLYBDOPTERIN SYNTHASE SULFUR CARRIER SUBUNIT"/>
    <property type="match status" value="1"/>
</dbReference>
<evidence type="ECO:0000256" key="3">
    <source>
        <dbReference type="ARBA" id="ARBA00024247"/>
    </source>
</evidence>
<comment type="caution">
    <text evidence="4">The sequence shown here is derived from an EMBL/GenBank/DDBJ whole genome shotgun (WGS) entry which is preliminary data.</text>
</comment>
<dbReference type="Pfam" id="PF02597">
    <property type="entry name" value="ThiS"/>
    <property type="match status" value="1"/>
</dbReference>
<evidence type="ECO:0000256" key="2">
    <source>
        <dbReference type="ARBA" id="ARBA00024200"/>
    </source>
</evidence>
<dbReference type="PANTHER" id="PTHR33359:SF1">
    <property type="entry name" value="MOLYBDOPTERIN SYNTHASE SULFUR CARRIER SUBUNIT"/>
    <property type="match status" value="1"/>
</dbReference>